<dbReference type="SUPFAM" id="SSF53697">
    <property type="entry name" value="SIS domain"/>
    <property type="match status" value="1"/>
</dbReference>
<accession>A0A9D2TCL6</accession>
<dbReference type="AlphaFoldDB" id="A0A9D2TCL6"/>
<dbReference type="InterPro" id="IPR035472">
    <property type="entry name" value="RpiR-like_SIS"/>
</dbReference>
<dbReference type="Pfam" id="PF01418">
    <property type="entry name" value="HTH_6"/>
    <property type="match status" value="1"/>
</dbReference>
<dbReference type="InterPro" id="IPR001347">
    <property type="entry name" value="SIS_dom"/>
</dbReference>
<dbReference type="SUPFAM" id="SSF46689">
    <property type="entry name" value="Homeodomain-like"/>
    <property type="match status" value="1"/>
</dbReference>
<dbReference type="EMBL" id="DWVZ01000150">
    <property type="protein sequence ID" value="HJC64151.1"/>
    <property type="molecule type" value="Genomic_DNA"/>
</dbReference>
<evidence type="ECO:0000256" key="2">
    <source>
        <dbReference type="ARBA" id="ARBA00023125"/>
    </source>
</evidence>
<sequence length="311" mass="35271">MGSTDNLLNQMNEKYQKLSKGQKKLAAYIRENYDKAAFLTAARLGETVGVSESTVVRFAIHLGYKGYPEFQKALEELVRNKLNSIQRMEVTYGKVPQSEILDTVLHSDIDKIKMTMEDIDHDAFELAVETILNAKNIYIVGIRSCAPIASFLGFYFNLLFDRVHLLNTNSSSELFEQMIHIGKEDVIIGISFPRYSMRTLKALEFANNRNAKVITLTDSIHSPMNLYSSCNLIARSDMASIVDSLVAPLSVVNALVVALSMRRQEEVVTTLETLEKIWDEYQVYNSDEINLADNHEIELKNPKQQEAGYRD</sequence>
<dbReference type="InterPro" id="IPR046348">
    <property type="entry name" value="SIS_dom_sf"/>
</dbReference>
<feature type="domain" description="HTH rpiR-type" evidence="4">
    <location>
        <begin position="5"/>
        <end position="81"/>
    </location>
</feature>
<dbReference type="PANTHER" id="PTHR30514">
    <property type="entry name" value="GLUCOKINASE"/>
    <property type="match status" value="1"/>
</dbReference>
<dbReference type="InterPro" id="IPR009057">
    <property type="entry name" value="Homeodomain-like_sf"/>
</dbReference>
<dbReference type="GO" id="GO:1901135">
    <property type="term" value="P:carbohydrate derivative metabolic process"/>
    <property type="evidence" value="ECO:0007669"/>
    <property type="project" value="InterPro"/>
</dbReference>
<gene>
    <name evidence="6" type="ORF">H9753_11125</name>
</gene>
<dbReference type="PROSITE" id="PS51071">
    <property type="entry name" value="HTH_RPIR"/>
    <property type="match status" value="1"/>
</dbReference>
<reference evidence="6" key="1">
    <citation type="journal article" date="2021" name="PeerJ">
        <title>Extensive microbial diversity within the chicken gut microbiome revealed by metagenomics and culture.</title>
        <authorList>
            <person name="Gilroy R."/>
            <person name="Ravi A."/>
            <person name="Getino M."/>
            <person name="Pursley I."/>
            <person name="Horton D.L."/>
            <person name="Alikhan N.F."/>
            <person name="Baker D."/>
            <person name="Gharbi K."/>
            <person name="Hall N."/>
            <person name="Watson M."/>
            <person name="Adriaenssens E.M."/>
            <person name="Foster-Nyarko E."/>
            <person name="Jarju S."/>
            <person name="Secka A."/>
            <person name="Antonio M."/>
            <person name="Oren A."/>
            <person name="Chaudhuri R.R."/>
            <person name="La Ragione R."/>
            <person name="Hildebrand F."/>
            <person name="Pallen M.J."/>
        </authorList>
    </citation>
    <scope>NUCLEOTIDE SEQUENCE</scope>
    <source>
        <strain evidence="6">ChiBcec2-3848</strain>
    </source>
</reference>
<proteinExistence type="predicted"/>
<dbReference type="GO" id="GO:0003677">
    <property type="term" value="F:DNA binding"/>
    <property type="evidence" value="ECO:0007669"/>
    <property type="project" value="UniProtKB-KW"/>
</dbReference>
<dbReference type="PROSITE" id="PS51464">
    <property type="entry name" value="SIS"/>
    <property type="match status" value="1"/>
</dbReference>
<reference evidence="6" key="2">
    <citation type="submission" date="2021-04" db="EMBL/GenBank/DDBJ databases">
        <authorList>
            <person name="Gilroy R."/>
        </authorList>
    </citation>
    <scope>NUCLEOTIDE SEQUENCE</scope>
    <source>
        <strain evidence="6">ChiBcec2-3848</strain>
    </source>
</reference>
<evidence type="ECO:0000256" key="3">
    <source>
        <dbReference type="ARBA" id="ARBA00023163"/>
    </source>
</evidence>
<organism evidence="6 7">
    <name type="scientific">Candidatus Blautia merdavium</name>
    <dbReference type="NCBI Taxonomy" id="2838494"/>
    <lineage>
        <taxon>Bacteria</taxon>
        <taxon>Bacillati</taxon>
        <taxon>Bacillota</taxon>
        <taxon>Clostridia</taxon>
        <taxon>Lachnospirales</taxon>
        <taxon>Lachnospiraceae</taxon>
        <taxon>Blautia</taxon>
    </lineage>
</organism>
<evidence type="ECO:0000313" key="7">
    <source>
        <dbReference type="Proteomes" id="UP000823886"/>
    </source>
</evidence>
<dbReference type="CDD" id="cd05013">
    <property type="entry name" value="SIS_RpiR"/>
    <property type="match status" value="1"/>
</dbReference>
<dbReference type="InterPro" id="IPR000281">
    <property type="entry name" value="HTH_RpiR"/>
</dbReference>
<dbReference type="GO" id="GO:0003700">
    <property type="term" value="F:DNA-binding transcription factor activity"/>
    <property type="evidence" value="ECO:0007669"/>
    <property type="project" value="InterPro"/>
</dbReference>
<dbReference type="GO" id="GO:0097367">
    <property type="term" value="F:carbohydrate derivative binding"/>
    <property type="evidence" value="ECO:0007669"/>
    <property type="project" value="InterPro"/>
</dbReference>
<evidence type="ECO:0000256" key="1">
    <source>
        <dbReference type="ARBA" id="ARBA00023015"/>
    </source>
</evidence>
<evidence type="ECO:0000259" key="5">
    <source>
        <dbReference type="PROSITE" id="PS51464"/>
    </source>
</evidence>
<keyword evidence="2" id="KW-0238">DNA-binding</keyword>
<keyword evidence="1" id="KW-0805">Transcription regulation</keyword>
<evidence type="ECO:0000313" key="6">
    <source>
        <dbReference type="EMBL" id="HJC64151.1"/>
    </source>
</evidence>
<dbReference type="InterPro" id="IPR047640">
    <property type="entry name" value="RpiR-like"/>
</dbReference>
<evidence type="ECO:0000259" key="4">
    <source>
        <dbReference type="PROSITE" id="PS51071"/>
    </source>
</evidence>
<comment type="caution">
    <text evidence="6">The sequence shown here is derived from an EMBL/GenBank/DDBJ whole genome shotgun (WGS) entry which is preliminary data.</text>
</comment>
<dbReference type="Gene3D" id="3.40.50.10490">
    <property type="entry name" value="Glucose-6-phosphate isomerase like protein, domain 1"/>
    <property type="match status" value="1"/>
</dbReference>
<dbReference type="Gene3D" id="1.10.10.10">
    <property type="entry name" value="Winged helix-like DNA-binding domain superfamily/Winged helix DNA-binding domain"/>
    <property type="match status" value="1"/>
</dbReference>
<name>A0A9D2TCL6_9FIRM</name>
<feature type="domain" description="SIS" evidence="5">
    <location>
        <begin position="127"/>
        <end position="266"/>
    </location>
</feature>
<dbReference type="PANTHER" id="PTHR30514:SF18">
    <property type="entry name" value="RPIR-FAMILY TRANSCRIPTIONAL REGULATOR"/>
    <property type="match status" value="1"/>
</dbReference>
<dbReference type="InterPro" id="IPR036388">
    <property type="entry name" value="WH-like_DNA-bd_sf"/>
</dbReference>
<dbReference type="Proteomes" id="UP000823886">
    <property type="component" value="Unassembled WGS sequence"/>
</dbReference>
<keyword evidence="3" id="KW-0804">Transcription</keyword>
<dbReference type="Pfam" id="PF01380">
    <property type="entry name" value="SIS"/>
    <property type="match status" value="1"/>
</dbReference>
<protein>
    <submittedName>
        <fullName evidence="6">MurR/RpiR family transcriptional regulator</fullName>
    </submittedName>
</protein>